<dbReference type="PANTHER" id="PTHR45138:SF24">
    <property type="entry name" value="DIGUANYLATE CYCLASE DGCC-RELATED"/>
    <property type="match status" value="1"/>
</dbReference>
<organism evidence="4 5">
    <name type="scientific">Xanthomonas oryzae pv. oryzicola (strain BLS256)</name>
    <dbReference type="NCBI Taxonomy" id="383407"/>
    <lineage>
        <taxon>Bacteria</taxon>
        <taxon>Pseudomonadati</taxon>
        <taxon>Pseudomonadota</taxon>
        <taxon>Gammaproteobacteria</taxon>
        <taxon>Lysobacterales</taxon>
        <taxon>Lysobacteraceae</taxon>
        <taxon>Xanthomonas</taxon>
    </lineage>
</organism>
<keyword evidence="2" id="KW-0472">Membrane</keyword>
<dbReference type="EC" id="2.7.7.65" evidence="1"/>
<dbReference type="InterPro" id="IPR050469">
    <property type="entry name" value="Diguanylate_Cyclase"/>
</dbReference>
<evidence type="ECO:0000313" key="5">
    <source>
        <dbReference type="Proteomes" id="UP000008851"/>
    </source>
</evidence>
<dbReference type="KEGG" id="xor:XOC_1795"/>
<dbReference type="PANTHER" id="PTHR45138">
    <property type="entry name" value="REGULATORY COMPONENTS OF SENSORY TRANSDUCTION SYSTEM"/>
    <property type="match status" value="1"/>
</dbReference>
<dbReference type="GO" id="GO:0052621">
    <property type="term" value="F:diguanylate cyclase activity"/>
    <property type="evidence" value="ECO:0007669"/>
    <property type="project" value="UniProtKB-EC"/>
</dbReference>
<accession>G7T9V6</accession>
<dbReference type="NCBIfam" id="TIGR00254">
    <property type="entry name" value="GGDEF"/>
    <property type="match status" value="1"/>
</dbReference>
<dbReference type="SMART" id="SM00267">
    <property type="entry name" value="GGDEF"/>
    <property type="match status" value="1"/>
</dbReference>
<dbReference type="Gene3D" id="3.30.70.270">
    <property type="match status" value="1"/>
</dbReference>
<dbReference type="AlphaFoldDB" id="G7T9V6"/>
<dbReference type="HOGENOM" id="CLU_1119816_0_0_6"/>
<dbReference type="EMBL" id="CP003057">
    <property type="protein sequence ID" value="AEQ95956.1"/>
    <property type="molecule type" value="Genomic_DNA"/>
</dbReference>
<dbReference type="GO" id="GO:1902201">
    <property type="term" value="P:negative regulation of bacterial-type flagellum-dependent cell motility"/>
    <property type="evidence" value="ECO:0007669"/>
    <property type="project" value="TreeGrafter"/>
</dbReference>
<feature type="transmembrane region" description="Helical" evidence="2">
    <location>
        <begin position="16"/>
        <end position="36"/>
    </location>
</feature>
<protein>
    <recommendedName>
        <fullName evidence="1">diguanylate cyclase</fullName>
        <ecNumber evidence="1">2.7.7.65</ecNumber>
    </recommendedName>
</protein>
<proteinExistence type="predicted"/>
<dbReference type="InterPro" id="IPR000160">
    <property type="entry name" value="GGDEF_dom"/>
</dbReference>
<evidence type="ECO:0000313" key="4">
    <source>
        <dbReference type="EMBL" id="AEQ95956.1"/>
    </source>
</evidence>
<keyword evidence="2" id="KW-0812">Transmembrane</keyword>
<dbReference type="CDD" id="cd01949">
    <property type="entry name" value="GGDEF"/>
    <property type="match status" value="1"/>
</dbReference>
<reference evidence="4 5" key="1">
    <citation type="journal article" date="2011" name="J. Bacteriol.">
        <title>Two new complete genome sequences offer insight into host and tissue specificity of plant pathogenic Xanthomonas spp.</title>
        <authorList>
            <person name="Bogdanove A.J."/>
            <person name="Koebnik R."/>
            <person name="Lu H."/>
            <person name="Furutani A."/>
            <person name="Angiuoli S.V."/>
            <person name="Patil P.B."/>
            <person name="Van Sluys M.A."/>
            <person name="Ryan R.P."/>
            <person name="Meyer D.F."/>
            <person name="Han S.W."/>
            <person name="Aparna G."/>
            <person name="Rajaram M."/>
            <person name="Delcher A.L."/>
            <person name="Phillippy A.M."/>
            <person name="Puiu D."/>
            <person name="Schatz M.C."/>
            <person name="Shumway M."/>
            <person name="Sommer D.D."/>
            <person name="Trapnell C."/>
            <person name="Benahmed F."/>
            <person name="Dimitrov G."/>
            <person name="Madupu R."/>
            <person name="Radune D."/>
            <person name="Sullivan S."/>
            <person name="Jha G."/>
            <person name="Ishihara H."/>
            <person name="Lee S.W."/>
            <person name="Pandey A."/>
            <person name="Sharma V."/>
            <person name="Sriariyanun M."/>
            <person name="Szurek B."/>
            <person name="Vera-Cruz C.M."/>
            <person name="Dorman K.S."/>
            <person name="Ronald P.C."/>
            <person name="Verdier V."/>
            <person name="Dow J.M."/>
            <person name="Sonti R.V."/>
            <person name="Tsuge S."/>
            <person name="Brendel V.P."/>
            <person name="Rabinowicz P.D."/>
            <person name="Leach J.E."/>
            <person name="White F.F."/>
            <person name="Salzberg S.L."/>
        </authorList>
    </citation>
    <scope>NUCLEOTIDE SEQUENCE [LARGE SCALE GENOMIC DNA]</scope>
    <source>
        <strain evidence="4 5">BLS256</strain>
    </source>
</reference>
<dbReference type="GO" id="GO:0005886">
    <property type="term" value="C:plasma membrane"/>
    <property type="evidence" value="ECO:0007669"/>
    <property type="project" value="TreeGrafter"/>
</dbReference>
<keyword evidence="2" id="KW-1133">Transmembrane helix</keyword>
<gene>
    <name evidence="4" type="ORF">XOC_1795</name>
</gene>
<evidence type="ECO:0000256" key="2">
    <source>
        <dbReference type="SAM" id="Phobius"/>
    </source>
</evidence>
<dbReference type="InterPro" id="IPR029787">
    <property type="entry name" value="Nucleotide_cyclase"/>
</dbReference>
<dbReference type="Proteomes" id="UP000008851">
    <property type="component" value="Chromosome"/>
</dbReference>
<dbReference type="GO" id="GO:0043709">
    <property type="term" value="P:cell adhesion involved in single-species biofilm formation"/>
    <property type="evidence" value="ECO:0007669"/>
    <property type="project" value="TreeGrafter"/>
</dbReference>
<dbReference type="eggNOG" id="COG3706">
    <property type="taxonomic scope" value="Bacteria"/>
</dbReference>
<name>G7T9V6_XANOB</name>
<dbReference type="InterPro" id="IPR043128">
    <property type="entry name" value="Rev_trsase/Diguanyl_cyclase"/>
</dbReference>
<dbReference type="PROSITE" id="PS50887">
    <property type="entry name" value="GGDEF"/>
    <property type="match status" value="1"/>
</dbReference>
<feature type="domain" description="GGDEF" evidence="3">
    <location>
        <begin position="119"/>
        <end position="248"/>
    </location>
</feature>
<sequence>MWAFEVLPLWWQRQDVRFAAVLGALLLLALLYRVLLHGYKTHNARLAELVRKRTEDLQLQAQRLLQVNHEKSELLTRLRIKSDVFGCQAHEDALTGLPNRRHFDEALARDISRARRSARSLVLAILDIDHFKRINDHYSHASGDAVLHEVGVLLTATARASDLPARLGGEAFALLLADTTLEHAQVLCLRIRVLFHARHVGQRGGLAGDVQCRRGRGARRRHRLFVDAARRSRLVRGQARRARSDLCG</sequence>
<dbReference type="Pfam" id="PF00990">
    <property type="entry name" value="GGDEF"/>
    <property type="match status" value="1"/>
</dbReference>
<dbReference type="SUPFAM" id="SSF55073">
    <property type="entry name" value="Nucleotide cyclase"/>
    <property type="match status" value="1"/>
</dbReference>
<evidence type="ECO:0000256" key="1">
    <source>
        <dbReference type="ARBA" id="ARBA00012528"/>
    </source>
</evidence>
<evidence type="ECO:0000259" key="3">
    <source>
        <dbReference type="PROSITE" id="PS50887"/>
    </source>
</evidence>